<comment type="caution">
    <text evidence="5">The sequence shown here is derived from an EMBL/GenBank/DDBJ whole genome shotgun (WGS) entry which is preliminary data.</text>
</comment>
<dbReference type="InterPro" id="IPR007831">
    <property type="entry name" value="T2SS_GspE_N"/>
</dbReference>
<dbReference type="CDD" id="cd01129">
    <property type="entry name" value="PulE-GspE-like"/>
    <property type="match status" value="1"/>
</dbReference>
<dbReference type="RefSeq" id="WP_153437801.1">
    <property type="nucleotide sequence ID" value="NZ_JACIGA010000008.1"/>
</dbReference>
<dbReference type="InterPro" id="IPR037257">
    <property type="entry name" value="T2SS_E_N_sf"/>
</dbReference>
<dbReference type="PANTHER" id="PTHR30258:SF2">
    <property type="entry name" value="COMG OPERON PROTEIN 1"/>
    <property type="match status" value="1"/>
</dbReference>
<dbReference type="SMART" id="SM00382">
    <property type="entry name" value="AAA"/>
    <property type="match status" value="1"/>
</dbReference>
<evidence type="ECO:0000313" key="6">
    <source>
        <dbReference type="Proteomes" id="UP000439983"/>
    </source>
</evidence>
<dbReference type="SUPFAM" id="SSF160246">
    <property type="entry name" value="EspE N-terminal domain-like"/>
    <property type="match status" value="1"/>
</dbReference>
<keyword evidence="3" id="KW-0067">ATP-binding</keyword>
<dbReference type="SUPFAM" id="SSF52540">
    <property type="entry name" value="P-loop containing nucleoside triphosphate hydrolases"/>
    <property type="match status" value="1"/>
</dbReference>
<evidence type="ECO:0000256" key="3">
    <source>
        <dbReference type="ARBA" id="ARBA00022840"/>
    </source>
</evidence>
<keyword evidence="2" id="KW-0547">Nucleotide-binding</keyword>
<dbReference type="Gene3D" id="3.30.300.160">
    <property type="entry name" value="Type II secretion system, protein E, N-terminal domain"/>
    <property type="match status" value="1"/>
</dbReference>
<dbReference type="OrthoDB" id="9804785at2"/>
<proteinExistence type="inferred from homology"/>
<dbReference type="Pfam" id="PF00437">
    <property type="entry name" value="T2SSE"/>
    <property type="match status" value="1"/>
</dbReference>
<dbReference type="InterPro" id="IPR001482">
    <property type="entry name" value="T2SS/T4SS_dom"/>
</dbReference>
<comment type="similarity">
    <text evidence="1">Belongs to the GSP E family.</text>
</comment>
<dbReference type="GO" id="GO:0016887">
    <property type="term" value="F:ATP hydrolysis activity"/>
    <property type="evidence" value="ECO:0007669"/>
    <property type="project" value="TreeGrafter"/>
</dbReference>
<keyword evidence="6" id="KW-1185">Reference proteome</keyword>
<dbReference type="AlphaFoldDB" id="A0A6N7L9S4"/>
<dbReference type="EMBL" id="WITC01000033">
    <property type="protein sequence ID" value="MQX14647.1"/>
    <property type="molecule type" value="Genomic_DNA"/>
</dbReference>
<dbReference type="GO" id="GO:0005886">
    <property type="term" value="C:plasma membrane"/>
    <property type="evidence" value="ECO:0007669"/>
    <property type="project" value="TreeGrafter"/>
</dbReference>
<evidence type="ECO:0000313" key="5">
    <source>
        <dbReference type="EMBL" id="MQX14647.1"/>
    </source>
</evidence>
<dbReference type="PROSITE" id="PS00662">
    <property type="entry name" value="T2SP_E"/>
    <property type="match status" value="1"/>
</dbReference>
<protein>
    <submittedName>
        <fullName evidence="5">Type II/IV secretion system protein</fullName>
    </submittedName>
</protein>
<evidence type="ECO:0000256" key="1">
    <source>
        <dbReference type="ARBA" id="ARBA00006611"/>
    </source>
</evidence>
<feature type="domain" description="Bacterial type II secretion system protein E" evidence="4">
    <location>
        <begin position="380"/>
        <end position="394"/>
    </location>
</feature>
<organism evidence="5 6">
    <name type="scientific">Sinorhizobium terangae</name>
    <dbReference type="NCBI Taxonomy" id="110322"/>
    <lineage>
        <taxon>Bacteria</taxon>
        <taxon>Pseudomonadati</taxon>
        <taxon>Pseudomonadota</taxon>
        <taxon>Alphaproteobacteria</taxon>
        <taxon>Hyphomicrobiales</taxon>
        <taxon>Rhizobiaceae</taxon>
        <taxon>Sinorhizobium/Ensifer group</taxon>
        <taxon>Sinorhizobium</taxon>
    </lineage>
</organism>
<dbReference type="GO" id="GO:0005524">
    <property type="term" value="F:ATP binding"/>
    <property type="evidence" value="ECO:0007669"/>
    <property type="project" value="UniProtKB-KW"/>
</dbReference>
<dbReference type="InterPro" id="IPR027417">
    <property type="entry name" value="P-loop_NTPase"/>
</dbReference>
<dbReference type="Proteomes" id="UP000439983">
    <property type="component" value="Unassembled WGS sequence"/>
</dbReference>
<evidence type="ECO:0000259" key="4">
    <source>
        <dbReference type="PROSITE" id="PS00662"/>
    </source>
</evidence>
<dbReference type="PANTHER" id="PTHR30258">
    <property type="entry name" value="TYPE II SECRETION SYSTEM PROTEIN GSPE-RELATED"/>
    <property type="match status" value="1"/>
</dbReference>
<dbReference type="Gene3D" id="3.30.450.90">
    <property type="match status" value="1"/>
</dbReference>
<name>A0A6N7L9S4_SINTE</name>
<evidence type="ECO:0000256" key="2">
    <source>
        <dbReference type="ARBA" id="ARBA00022741"/>
    </source>
</evidence>
<dbReference type="InterPro" id="IPR003593">
    <property type="entry name" value="AAA+_ATPase"/>
</dbReference>
<accession>A0A6N7L9S4</accession>
<gene>
    <name evidence="5" type="ORF">GHK62_07690</name>
</gene>
<sequence length="546" mass="59379">MNGSSDGSIPVFITFLQDKGRWSAEAARRVRVALSTSYLPFDVVVTELGISRDEDLAEWLSDYLAVPRVPMPETEVLSKSCEGFDLAFGRAHAAMPIGTEGGDQVLALANPLDDAAVALLEYYFDTKLQIRVFSRREIASAIDSLAALGSSRPTDIPSNGQQAFEEDVDRLRDIALEAPIINLVSTIAQNGFDSGATDIHIEPFQDRVRVRYRRDGLLSNSEFVPKSALAGIATRIKILASLNIVERRLPQDGRMRLALRGKEVDFRVSIIPSVHGETIVLRLLHAQVPSLDLSDLGFDPSAREAIADLAQSPNGVLIVTGPTGSGKTTTLYSLVRQLNREGVKIFTIEDPVEYQMEGITQLQVNPAIELTFARALRSVLRQDPDVILVGEIRDRETAQIAIQAALTGHLVLTTLHTNNAAGAVTRLRDMGVEEYLISATLRGVIAQRLVRVLCSCAQDDSEGRMGTTCQICSGQRYSGRRAVYEILRMRPALAAVLEGGASESDIGARAVADGMITIEACAERLVRDGVTDRKEVARVLNTSDAS</sequence>
<reference evidence="5 6" key="1">
    <citation type="journal article" date="2013" name="Genome Biol.">
        <title>Comparative genomics of the core and accessory genomes of 48 Sinorhizobium strains comprising five genospecies.</title>
        <authorList>
            <person name="Sugawara M."/>
            <person name="Epstein B."/>
            <person name="Badgley B.D."/>
            <person name="Unno T."/>
            <person name="Xu L."/>
            <person name="Reese J."/>
            <person name="Gyaneshwar P."/>
            <person name="Denny R."/>
            <person name="Mudge J."/>
            <person name="Bharti A.K."/>
            <person name="Farmer A.D."/>
            <person name="May G.D."/>
            <person name="Woodward J.E."/>
            <person name="Medigue C."/>
            <person name="Vallenet D."/>
            <person name="Lajus A."/>
            <person name="Rouy Z."/>
            <person name="Martinez-Vaz B."/>
            <person name="Tiffin P."/>
            <person name="Young N.D."/>
            <person name="Sadowsky M.J."/>
        </authorList>
    </citation>
    <scope>NUCLEOTIDE SEQUENCE [LARGE SCALE GENOMIC DNA]</scope>
    <source>
        <strain evidence="5 6">USDA4894</strain>
    </source>
</reference>
<dbReference type="Pfam" id="PF05157">
    <property type="entry name" value="MshEN"/>
    <property type="match status" value="1"/>
</dbReference>
<dbReference type="Gene3D" id="3.40.50.300">
    <property type="entry name" value="P-loop containing nucleotide triphosphate hydrolases"/>
    <property type="match status" value="1"/>
</dbReference>